<dbReference type="Proteomes" id="UP000027946">
    <property type="component" value="Unassembled WGS sequence"/>
</dbReference>
<dbReference type="SUPFAM" id="SSF109604">
    <property type="entry name" value="HD-domain/PDEase-like"/>
    <property type="match status" value="1"/>
</dbReference>
<keyword evidence="3" id="KW-1185">Reference proteome</keyword>
<evidence type="ECO:0000313" key="3">
    <source>
        <dbReference type="Proteomes" id="UP000027946"/>
    </source>
</evidence>
<dbReference type="EMBL" id="JJMM01000010">
    <property type="protein sequence ID" value="KDR95414.1"/>
    <property type="molecule type" value="Genomic_DNA"/>
</dbReference>
<evidence type="ECO:0000313" key="2">
    <source>
        <dbReference type="EMBL" id="KDR95414.1"/>
    </source>
</evidence>
<reference evidence="2 3" key="1">
    <citation type="submission" date="2014-03" db="EMBL/GenBank/DDBJ databases">
        <title>Genome sequence of Clostridium litorale W6, DSM 5388.</title>
        <authorList>
            <person name="Poehlein A."/>
            <person name="Jagirdar A."/>
            <person name="Khonsari B."/>
            <person name="Chibani C.M."/>
            <person name="Gutierrez Gutierrez D.A."/>
            <person name="Davydova E."/>
            <person name="Alghaithi H.S."/>
            <person name="Nair K.P."/>
            <person name="Dhamotharan K."/>
            <person name="Chandran L."/>
            <person name="G W."/>
            <person name="Daniel R."/>
        </authorList>
    </citation>
    <scope>NUCLEOTIDE SEQUENCE [LARGE SCALE GENOMIC DNA]</scope>
    <source>
        <strain evidence="2 3">W6</strain>
    </source>
</reference>
<dbReference type="InterPro" id="IPR037522">
    <property type="entry name" value="HD_GYP_dom"/>
</dbReference>
<dbReference type="STRING" id="1121324.CLIT_10c01410"/>
<protein>
    <submittedName>
        <fullName evidence="2">Metal dependent phosphohydrolase</fullName>
    </submittedName>
</protein>
<evidence type="ECO:0000259" key="1">
    <source>
        <dbReference type="PROSITE" id="PS51832"/>
    </source>
</evidence>
<dbReference type="PROSITE" id="PS51832">
    <property type="entry name" value="HD_GYP"/>
    <property type="match status" value="1"/>
</dbReference>
<organism evidence="2 3">
    <name type="scientific">Peptoclostridium litorale DSM 5388</name>
    <dbReference type="NCBI Taxonomy" id="1121324"/>
    <lineage>
        <taxon>Bacteria</taxon>
        <taxon>Bacillati</taxon>
        <taxon>Bacillota</taxon>
        <taxon>Clostridia</taxon>
        <taxon>Peptostreptococcales</taxon>
        <taxon>Peptoclostridiaceae</taxon>
        <taxon>Peptoclostridium</taxon>
    </lineage>
</organism>
<dbReference type="eggNOG" id="COG2206">
    <property type="taxonomic scope" value="Bacteria"/>
</dbReference>
<dbReference type="CDD" id="cd00077">
    <property type="entry name" value="HDc"/>
    <property type="match status" value="1"/>
</dbReference>
<feature type="domain" description="HD-GYP" evidence="1">
    <location>
        <begin position="114"/>
        <end position="308"/>
    </location>
</feature>
<gene>
    <name evidence="2" type="ORF">CLIT_10c01410</name>
</gene>
<keyword evidence="2" id="KW-0378">Hydrolase</keyword>
<dbReference type="RefSeq" id="WP_038263641.1">
    <property type="nucleotide sequence ID" value="NZ_FSRH01000010.1"/>
</dbReference>
<dbReference type="GO" id="GO:0016787">
    <property type="term" value="F:hydrolase activity"/>
    <property type="evidence" value="ECO:0007669"/>
    <property type="project" value="UniProtKB-KW"/>
</dbReference>
<proteinExistence type="predicted"/>
<dbReference type="OrthoDB" id="9804747at2"/>
<name>A0A069REB2_PEPLI</name>
<dbReference type="PANTHER" id="PTHR43155:SF2">
    <property type="entry name" value="CYCLIC DI-GMP PHOSPHODIESTERASE PA4108"/>
    <property type="match status" value="1"/>
</dbReference>
<dbReference type="PANTHER" id="PTHR43155">
    <property type="entry name" value="CYCLIC DI-GMP PHOSPHODIESTERASE PA4108-RELATED"/>
    <property type="match status" value="1"/>
</dbReference>
<dbReference type="InterPro" id="IPR003607">
    <property type="entry name" value="HD/PDEase_dom"/>
</dbReference>
<sequence>MRIVYTKHLEDGMKLAKPVYSANGEVLLNNDVELTSGYIKNLQNKNIPAVYIEDSLSEGIEIEDVIDPIVKVKAVDTVKNIVDSLDPKKNKNMFVSSESYFNVRKLICQIMDNLQKNEDSLFNMVETLSTDLATYTHLVNVAILALLTGRALGLPEKQIADLGTGALMHDIGIVNIPHGILNKAGKLTDEEYKMIKKHPVHGYDMVKSNQSISAIAKMIILMHHERLDGSGYPLGITGEKIHKCIRIVSICDAFEAMVSDRVYREKMPIYKALEMLTSMTTTQLDLEIYKKFVENIAIYTPGAGVILSTGEKGIVVENNRSFPTRPKIRILFGPDGTFNPGAKIVNLMEDLTLFIEDTCHIQY</sequence>
<dbReference type="Gene3D" id="1.10.3210.10">
    <property type="entry name" value="Hypothetical protein af1432"/>
    <property type="match status" value="1"/>
</dbReference>
<dbReference type="SMART" id="SM00471">
    <property type="entry name" value="HDc"/>
    <property type="match status" value="1"/>
</dbReference>
<accession>A0A069REB2</accession>
<dbReference type="AlphaFoldDB" id="A0A069REB2"/>
<dbReference type="Pfam" id="PF13487">
    <property type="entry name" value="HD_5"/>
    <property type="match status" value="1"/>
</dbReference>
<comment type="caution">
    <text evidence="2">The sequence shown here is derived from an EMBL/GenBank/DDBJ whole genome shotgun (WGS) entry which is preliminary data.</text>
</comment>